<comment type="subcellular location">
    <subcellularLocation>
        <location evidence="1 10">Cell membrane</location>
        <topology evidence="1 10">Lipid-anchor</topology>
        <topology evidence="1 10">GPI-anchor</topology>
    </subcellularLocation>
</comment>
<sequence>MKLSTIIAGATLLASTAMAELDPIVIKGSKFFFKSNETQFFMRGVAYQQELPNSGAAGVFYKDILADTDACKRDVPLLQELRTNTIRVYSIDPKADHTECMKLLTDAGIYVVVDMANPAESIIRNNPSWDNALYKRYIGVVDEMAKYTNTIGFFAGNEVSNQKNNTLASAFVKAAVRDVKRYIKAKGYRTMGVGYASNDDADIREEMAKYFNCQSEEESIDFWGYNVYSWCGDSSYDKSGYKARTEEFAKYSVPVFFAEYGCNLVRPRKFTDVAALFGDKMTDVWSGGIVYMYFQEENDYGLVTLKGDTASKLPDFSGYSKQMASVNPTGVKKAVYSPSNSALGSCPTIGGNWFAKASPLPPSPNTDLCTCMATSLECAVKDNVSSKKFADLFDTVCGYGVCDGISTNATSGEYGSYSVCSAKEKLSFAFDRYYQKQKAKGNQASACDFDGAASTRASEKPGATCSTLLNAAGTEGTGTVTASPTGGSGSGSVSGSGSAASATGAAQHRATLSSVSFGILHIGAYVLIALVTGFGMILL</sequence>
<organism evidence="13 14">
    <name type="scientific">Penicillium cf. viridicatum</name>
    <dbReference type="NCBI Taxonomy" id="2972119"/>
    <lineage>
        <taxon>Eukaryota</taxon>
        <taxon>Fungi</taxon>
        <taxon>Dikarya</taxon>
        <taxon>Ascomycota</taxon>
        <taxon>Pezizomycotina</taxon>
        <taxon>Eurotiomycetes</taxon>
        <taxon>Eurotiomycetidae</taxon>
        <taxon>Eurotiales</taxon>
        <taxon>Aspergillaceae</taxon>
        <taxon>Penicillium</taxon>
    </lineage>
</organism>
<dbReference type="Proteomes" id="UP001150942">
    <property type="component" value="Unassembled WGS sequence"/>
</dbReference>
<dbReference type="GO" id="GO:0005886">
    <property type="term" value="C:plasma membrane"/>
    <property type="evidence" value="ECO:0007669"/>
    <property type="project" value="UniProtKB-SubCell"/>
</dbReference>
<evidence type="ECO:0000259" key="12">
    <source>
        <dbReference type="SMART" id="SM00768"/>
    </source>
</evidence>
<dbReference type="PANTHER" id="PTHR31468">
    <property type="entry name" value="1,3-BETA-GLUCANOSYLTRANSFERASE GAS1"/>
    <property type="match status" value="1"/>
</dbReference>
<keyword evidence="3 10" id="KW-0336">GPI-anchor</keyword>
<gene>
    <name evidence="13" type="ORF">N7449_007770</name>
</gene>
<keyword evidence="14" id="KW-1185">Reference proteome</keyword>
<reference evidence="13" key="2">
    <citation type="journal article" date="2023" name="IMA Fungus">
        <title>Comparative genomic study of the Penicillium genus elucidates a diverse pangenome and 15 lateral gene transfer events.</title>
        <authorList>
            <person name="Petersen C."/>
            <person name="Sorensen T."/>
            <person name="Nielsen M.R."/>
            <person name="Sondergaard T.E."/>
            <person name="Sorensen J.L."/>
            <person name="Fitzpatrick D.A."/>
            <person name="Frisvad J.C."/>
            <person name="Nielsen K.L."/>
        </authorList>
    </citation>
    <scope>NUCLEOTIDE SEQUENCE</scope>
    <source>
        <strain evidence="13">IBT 20477</strain>
    </source>
</reference>
<feature type="chain" id="PRO_5041020906" description="1,3-beta-glucanosyltransferase" evidence="10">
    <location>
        <begin position="20"/>
        <end position="539"/>
    </location>
</feature>
<keyword evidence="11" id="KW-0812">Transmembrane</keyword>
<protein>
    <recommendedName>
        <fullName evidence="10">1,3-beta-glucanosyltransferase</fullName>
        <ecNumber evidence="10">2.4.1.-</ecNumber>
    </recommendedName>
</protein>
<dbReference type="Gene3D" id="3.20.20.80">
    <property type="entry name" value="Glycosidases"/>
    <property type="match status" value="1"/>
</dbReference>
<evidence type="ECO:0000256" key="9">
    <source>
        <dbReference type="ARBA" id="ARBA00025026"/>
    </source>
</evidence>
<feature type="domain" description="X8" evidence="12">
    <location>
        <begin position="376"/>
        <end position="467"/>
    </location>
</feature>
<dbReference type="GO" id="GO:0098552">
    <property type="term" value="C:side of membrane"/>
    <property type="evidence" value="ECO:0007669"/>
    <property type="project" value="UniProtKB-KW"/>
</dbReference>
<accession>A0A9W9MBS9</accession>
<dbReference type="EMBL" id="JAPQKQ010000005">
    <property type="protein sequence ID" value="KAJ5197291.1"/>
    <property type="molecule type" value="Genomic_DNA"/>
</dbReference>
<evidence type="ECO:0000256" key="1">
    <source>
        <dbReference type="ARBA" id="ARBA00004609"/>
    </source>
</evidence>
<name>A0A9W9MBS9_9EURO</name>
<evidence type="ECO:0000256" key="6">
    <source>
        <dbReference type="ARBA" id="ARBA00023157"/>
    </source>
</evidence>
<comment type="caution">
    <text evidence="13">The sequence shown here is derived from an EMBL/GenBank/DDBJ whole genome shotgun (WGS) entry which is preliminary data.</text>
</comment>
<evidence type="ECO:0000256" key="11">
    <source>
        <dbReference type="SAM" id="Phobius"/>
    </source>
</evidence>
<evidence type="ECO:0000256" key="7">
    <source>
        <dbReference type="ARBA" id="ARBA00023180"/>
    </source>
</evidence>
<reference evidence="13" key="1">
    <citation type="submission" date="2022-11" db="EMBL/GenBank/DDBJ databases">
        <authorList>
            <person name="Petersen C."/>
        </authorList>
    </citation>
    <scope>NUCLEOTIDE SEQUENCE</scope>
    <source>
        <strain evidence="13">IBT 20477</strain>
    </source>
</reference>
<comment type="similarity">
    <text evidence="2 10">Belongs to the glycosyl hydrolase 72 family.</text>
</comment>
<evidence type="ECO:0000256" key="10">
    <source>
        <dbReference type="RuleBase" id="RU361209"/>
    </source>
</evidence>
<evidence type="ECO:0000256" key="4">
    <source>
        <dbReference type="ARBA" id="ARBA00022729"/>
    </source>
</evidence>
<dbReference type="EC" id="2.4.1.-" evidence="10"/>
<evidence type="ECO:0000256" key="3">
    <source>
        <dbReference type="ARBA" id="ARBA00022622"/>
    </source>
</evidence>
<dbReference type="GO" id="GO:0042124">
    <property type="term" value="F:1,3-beta-glucanosyltransferase activity"/>
    <property type="evidence" value="ECO:0007669"/>
    <property type="project" value="TreeGrafter"/>
</dbReference>
<evidence type="ECO:0000256" key="8">
    <source>
        <dbReference type="ARBA" id="ARBA00023288"/>
    </source>
</evidence>
<keyword evidence="4 10" id="KW-0732">Signal</keyword>
<dbReference type="InterPro" id="IPR017853">
    <property type="entry name" value="GH"/>
</dbReference>
<feature type="signal peptide" evidence="10">
    <location>
        <begin position="1"/>
        <end position="19"/>
    </location>
</feature>
<dbReference type="Pfam" id="PF03198">
    <property type="entry name" value="Glyco_hydro_72"/>
    <property type="match status" value="1"/>
</dbReference>
<evidence type="ECO:0000313" key="13">
    <source>
        <dbReference type="EMBL" id="KAJ5197291.1"/>
    </source>
</evidence>
<keyword evidence="8 10" id="KW-0449">Lipoprotein</keyword>
<keyword evidence="6" id="KW-1015">Disulfide bond</keyword>
<evidence type="ECO:0000313" key="14">
    <source>
        <dbReference type="Proteomes" id="UP001150942"/>
    </source>
</evidence>
<evidence type="ECO:0000256" key="5">
    <source>
        <dbReference type="ARBA" id="ARBA00023136"/>
    </source>
</evidence>
<dbReference type="AlphaFoldDB" id="A0A9W9MBS9"/>
<comment type="function">
    <text evidence="9">Splits internally a 1,3-beta-glucan molecule and transfers the newly generated reducing end (the donor) to the non-reducing end of another 1,3-beta-glucan molecule (the acceptor) forming a 1,3-beta linkage, resulting in the elongation of 1,3-beta-glucan chains in the cell wall. Involved in cell wall morphogenesis.</text>
</comment>
<dbReference type="GO" id="GO:0031505">
    <property type="term" value="P:fungal-type cell wall organization"/>
    <property type="evidence" value="ECO:0007669"/>
    <property type="project" value="TreeGrafter"/>
</dbReference>
<feature type="transmembrane region" description="Helical" evidence="11">
    <location>
        <begin position="517"/>
        <end position="538"/>
    </location>
</feature>
<dbReference type="OrthoDB" id="421038at2759"/>
<dbReference type="Gene3D" id="1.20.58.1040">
    <property type="match status" value="1"/>
</dbReference>
<keyword evidence="7" id="KW-0325">Glycoprotein</keyword>
<dbReference type="SUPFAM" id="SSF51445">
    <property type="entry name" value="(Trans)glycosidases"/>
    <property type="match status" value="1"/>
</dbReference>
<dbReference type="Pfam" id="PF07983">
    <property type="entry name" value="X8"/>
    <property type="match status" value="1"/>
</dbReference>
<evidence type="ECO:0000256" key="2">
    <source>
        <dbReference type="ARBA" id="ARBA00007528"/>
    </source>
</evidence>
<keyword evidence="10" id="KW-0808">Transferase</keyword>
<keyword evidence="5 10" id="KW-0472">Membrane</keyword>
<dbReference type="PANTHER" id="PTHR31468:SF2">
    <property type="entry name" value="1,3-BETA-GLUCANOSYLTRANSFERASE GAS1"/>
    <property type="match status" value="1"/>
</dbReference>
<proteinExistence type="inferred from homology"/>
<dbReference type="SMART" id="SM00768">
    <property type="entry name" value="X8"/>
    <property type="match status" value="1"/>
</dbReference>
<dbReference type="GO" id="GO:0071970">
    <property type="term" value="P:fungal-type cell wall (1-&gt;3)-beta-D-glucan biosynthetic process"/>
    <property type="evidence" value="ECO:0007669"/>
    <property type="project" value="TreeGrafter"/>
</dbReference>
<keyword evidence="11" id="KW-1133">Transmembrane helix</keyword>
<dbReference type="InterPro" id="IPR004886">
    <property type="entry name" value="Glucanosyltransferase"/>
</dbReference>
<dbReference type="InterPro" id="IPR012946">
    <property type="entry name" value="X8"/>
</dbReference>
<dbReference type="FunFam" id="3.20.20.80:FF:000038">
    <property type="entry name" value="1,3-beta-glucanosyltransferase"/>
    <property type="match status" value="1"/>
</dbReference>